<feature type="non-terminal residue" evidence="1">
    <location>
        <position position="90"/>
    </location>
</feature>
<organism evidence="1">
    <name type="scientific">marine metagenome</name>
    <dbReference type="NCBI Taxonomy" id="408172"/>
    <lineage>
        <taxon>unclassified sequences</taxon>
        <taxon>metagenomes</taxon>
        <taxon>ecological metagenomes</taxon>
    </lineage>
</organism>
<dbReference type="AlphaFoldDB" id="A0A382YSE1"/>
<name>A0A382YSE1_9ZZZZ</name>
<feature type="non-terminal residue" evidence="1">
    <location>
        <position position="1"/>
    </location>
</feature>
<accession>A0A382YSE1</accession>
<gene>
    <name evidence="1" type="ORF">METZ01_LOCUS438855</name>
</gene>
<evidence type="ECO:0000313" key="1">
    <source>
        <dbReference type="EMBL" id="SVD86001.1"/>
    </source>
</evidence>
<sequence>GPSVQFRFRRNMETALPRPIESPYNSDRRQLQRYCCVCFRRRARGESGICGASRVSSDRRDHGSGVWKIHFHNQRDKFFGGWAAWWAKQV</sequence>
<reference evidence="1" key="1">
    <citation type="submission" date="2018-05" db="EMBL/GenBank/DDBJ databases">
        <authorList>
            <person name="Lanie J.A."/>
            <person name="Ng W.-L."/>
            <person name="Kazmierczak K.M."/>
            <person name="Andrzejewski T.M."/>
            <person name="Davidsen T.M."/>
            <person name="Wayne K.J."/>
            <person name="Tettelin H."/>
            <person name="Glass J.I."/>
            <person name="Rusch D."/>
            <person name="Podicherti R."/>
            <person name="Tsui H.-C.T."/>
            <person name="Winkler M.E."/>
        </authorList>
    </citation>
    <scope>NUCLEOTIDE SEQUENCE</scope>
</reference>
<dbReference type="EMBL" id="UINC01178050">
    <property type="protein sequence ID" value="SVD86001.1"/>
    <property type="molecule type" value="Genomic_DNA"/>
</dbReference>
<proteinExistence type="predicted"/>
<protein>
    <submittedName>
        <fullName evidence="1">Uncharacterized protein</fullName>
    </submittedName>
</protein>